<dbReference type="InterPro" id="IPR009351">
    <property type="entry name" value="AlkZ-like"/>
</dbReference>
<reference evidence="1 2" key="1">
    <citation type="submission" date="2019-06" db="EMBL/GenBank/DDBJ databases">
        <title>Genomic Encyclopedia of Type Strains, Phase IV (KMG-V): Genome sequencing to study the core and pangenomes of soil and plant-associated prokaryotes.</title>
        <authorList>
            <person name="Whitman W."/>
        </authorList>
    </citation>
    <scope>NUCLEOTIDE SEQUENCE [LARGE SCALE GENOMIC DNA]</scope>
    <source>
        <strain evidence="1 2">BR 11140</strain>
    </source>
</reference>
<accession>A0A560IBR8</accession>
<dbReference type="EMBL" id="VITT01000014">
    <property type="protein sequence ID" value="TWB54484.1"/>
    <property type="molecule type" value="Genomic_DNA"/>
</dbReference>
<keyword evidence="1" id="KW-0238">DNA-binding</keyword>
<dbReference type="PANTHER" id="PTHR38479:SF2">
    <property type="entry name" value="WINGED HELIX DNA-BINDING DOMAIN-CONTAINING PROTEIN"/>
    <property type="match status" value="1"/>
</dbReference>
<organism evidence="1 2">
    <name type="scientific">Nitrospirillum amazonense</name>
    <dbReference type="NCBI Taxonomy" id="28077"/>
    <lineage>
        <taxon>Bacteria</taxon>
        <taxon>Pseudomonadati</taxon>
        <taxon>Pseudomonadota</taxon>
        <taxon>Alphaproteobacteria</taxon>
        <taxon>Rhodospirillales</taxon>
        <taxon>Azospirillaceae</taxon>
        <taxon>Nitrospirillum</taxon>
    </lineage>
</organism>
<dbReference type="GO" id="GO:0003677">
    <property type="term" value="F:DNA binding"/>
    <property type="evidence" value="ECO:0007669"/>
    <property type="project" value="UniProtKB-KW"/>
</dbReference>
<sequence>MAISLPQALAFRLDRQHLLAQAPDMLTVAGTLLGAQAQVHSAAILQLRARTGALADAEVAGALHDSRGLVKLWAQRSTLHLVPTADLGDLLALRRLKQPEYHAWYSREGLPPERVAVLIDAVVQALADGPHSRMDLSRRLVPQLGDWAQPWLEHSWGGVLKLASAMGHLCHGPPRPDDNEAAFVGLPAWLGQAPVVPADSAHGVANFLRRYLAAYGPATPSDFRKFAGIPAGPCRQAFRDLAGELLAVELDGRPAYALARDEEALQQAEMPAGHLAVLPLFDPWLLAHADTAQVVDARHRTAIYRQAGWISAVVLRQGRVAATWTHRRLAAKGQPVWEVELAPLGRLTKAERRVVLGRLRHLSGGLDVRYAGG</sequence>
<name>A0A560IBR8_9PROT</name>
<proteinExistence type="predicted"/>
<dbReference type="AlphaFoldDB" id="A0A560IBR8"/>
<dbReference type="Proteomes" id="UP000318050">
    <property type="component" value="Unassembled WGS sequence"/>
</dbReference>
<dbReference type="OrthoDB" id="9148135at2"/>
<dbReference type="Pfam" id="PF06224">
    <property type="entry name" value="AlkZ-like"/>
    <property type="match status" value="1"/>
</dbReference>
<dbReference type="PANTHER" id="PTHR38479">
    <property type="entry name" value="LMO0824 PROTEIN"/>
    <property type="match status" value="1"/>
</dbReference>
<evidence type="ECO:0000313" key="1">
    <source>
        <dbReference type="EMBL" id="TWB54484.1"/>
    </source>
</evidence>
<gene>
    <name evidence="1" type="ORF">FBZ92_11468</name>
</gene>
<evidence type="ECO:0000313" key="2">
    <source>
        <dbReference type="Proteomes" id="UP000318050"/>
    </source>
</evidence>
<protein>
    <submittedName>
        <fullName evidence="1">Winged helix DNA-binding protein</fullName>
    </submittedName>
</protein>
<comment type="caution">
    <text evidence="1">The sequence shown here is derived from an EMBL/GenBank/DDBJ whole genome shotgun (WGS) entry which is preliminary data.</text>
</comment>